<gene>
    <name evidence="10" type="ORF">GCM10009098_34570</name>
</gene>
<evidence type="ECO:0000256" key="3">
    <source>
        <dbReference type="ARBA" id="ARBA00022729"/>
    </source>
</evidence>
<dbReference type="SUPFAM" id="SSF52833">
    <property type="entry name" value="Thioredoxin-like"/>
    <property type="match status" value="1"/>
</dbReference>
<dbReference type="InterPro" id="IPR036249">
    <property type="entry name" value="Thioredoxin-like_sf"/>
</dbReference>
<dbReference type="RefSeq" id="WP_226768095.1">
    <property type="nucleotide sequence ID" value="NZ_BAAAEO010000006.1"/>
</dbReference>
<keyword evidence="4 7" id="KW-0574">Periplasm</keyword>
<keyword evidence="3 8" id="KW-0732">Signal</keyword>
<evidence type="ECO:0000256" key="5">
    <source>
        <dbReference type="ARBA" id="ARBA00023157"/>
    </source>
</evidence>
<reference evidence="10 11" key="1">
    <citation type="journal article" date="2019" name="Int. J. Syst. Evol. Microbiol.">
        <title>The Global Catalogue of Microorganisms (GCM) 10K type strain sequencing project: providing services to taxonomists for standard genome sequencing and annotation.</title>
        <authorList>
            <consortium name="The Broad Institute Genomics Platform"/>
            <consortium name="The Broad Institute Genome Sequencing Center for Infectious Disease"/>
            <person name="Wu L."/>
            <person name="Ma J."/>
        </authorList>
    </citation>
    <scope>NUCLEOTIDE SEQUENCE [LARGE SCALE GENOMIC DNA]</scope>
    <source>
        <strain evidence="10 11">JCM 14331</strain>
    </source>
</reference>
<feature type="chain" id="PRO_5046335114" description="Thiol:disulfide interchange protein" evidence="8">
    <location>
        <begin position="20"/>
        <end position="209"/>
    </location>
</feature>
<evidence type="ECO:0000256" key="6">
    <source>
        <dbReference type="ARBA" id="ARBA00023284"/>
    </source>
</evidence>
<comment type="caution">
    <text evidence="10">The sequence shown here is derived from an EMBL/GenBank/DDBJ whole genome shotgun (WGS) entry which is preliminary data.</text>
</comment>
<name>A0ABN1ED17_9GAMM</name>
<evidence type="ECO:0000256" key="8">
    <source>
        <dbReference type="SAM" id="SignalP"/>
    </source>
</evidence>
<evidence type="ECO:0000313" key="10">
    <source>
        <dbReference type="EMBL" id="GAA0563518.1"/>
    </source>
</evidence>
<evidence type="ECO:0000259" key="9">
    <source>
        <dbReference type="PROSITE" id="PS51352"/>
    </source>
</evidence>
<evidence type="ECO:0000256" key="4">
    <source>
        <dbReference type="ARBA" id="ARBA00022764"/>
    </source>
</evidence>
<dbReference type="InterPro" id="IPR050824">
    <property type="entry name" value="Thiol_disulfide_DsbA"/>
</dbReference>
<accession>A0ABN1ED17</accession>
<proteinExistence type="inferred from homology"/>
<evidence type="ECO:0000256" key="1">
    <source>
        <dbReference type="ARBA" id="ARBA00004418"/>
    </source>
</evidence>
<dbReference type="Proteomes" id="UP001501169">
    <property type="component" value="Unassembled WGS sequence"/>
</dbReference>
<dbReference type="Pfam" id="PF01323">
    <property type="entry name" value="DSBA"/>
    <property type="match status" value="1"/>
</dbReference>
<dbReference type="CDD" id="cd03019">
    <property type="entry name" value="DsbA_DsbA"/>
    <property type="match status" value="1"/>
</dbReference>
<dbReference type="EMBL" id="BAAAEO010000006">
    <property type="protein sequence ID" value="GAA0563518.1"/>
    <property type="molecule type" value="Genomic_DNA"/>
</dbReference>
<feature type="signal peptide" evidence="8">
    <location>
        <begin position="1"/>
        <end position="19"/>
    </location>
</feature>
<dbReference type="PROSITE" id="PS51352">
    <property type="entry name" value="THIOREDOXIN_2"/>
    <property type="match status" value="1"/>
</dbReference>
<dbReference type="InterPro" id="IPR013766">
    <property type="entry name" value="Thioredoxin_domain"/>
</dbReference>
<dbReference type="InterPro" id="IPR001853">
    <property type="entry name" value="DSBA-like_thioredoxin_dom"/>
</dbReference>
<sequence>MKKLLLPLLFVLLTPSLLAQDFNAGEHYDVVSSGVSTPKQVMEFFSYFCPHCYNFEPIAQQLKTTLPADVSFKRAPVSFLGRDMGPELQRAYALAVALNVEHSITPALFARIHTERKAPANRADVRALFAEHGVAPDMFNSRIDSMPVLAEVAGYDSIREKLNITSVPTFVVNGKYVIKIGALKSQQQFNDLVSYLLNLDAQESGNATN</sequence>
<evidence type="ECO:0000256" key="7">
    <source>
        <dbReference type="PIRNR" id="PIRNR001488"/>
    </source>
</evidence>
<dbReference type="PANTHER" id="PTHR35891:SF2">
    <property type="entry name" value="THIOL:DISULFIDE INTERCHANGE PROTEIN DSBA"/>
    <property type="match status" value="1"/>
</dbReference>
<comment type="subcellular location">
    <subcellularLocation>
        <location evidence="1 7">Periplasm</location>
    </subcellularLocation>
</comment>
<evidence type="ECO:0000313" key="11">
    <source>
        <dbReference type="Proteomes" id="UP001501169"/>
    </source>
</evidence>
<keyword evidence="5 7" id="KW-1015">Disulfide bond</keyword>
<dbReference type="PANTHER" id="PTHR35891">
    <property type="entry name" value="THIOL:DISULFIDE INTERCHANGE PROTEIN DSBA"/>
    <property type="match status" value="1"/>
</dbReference>
<protein>
    <recommendedName>
        <fullName evidence="7">Thiol:disulfide interchange protein</fullName>
    </recommendedName>
</protein>
<comment type="similarity">
    <text evidence="2">Belongs to the thioredoxin family. DsbA subfamily.</text>
</comment>
<dbReference type="InterPro" id="IPR023205">
    <property type="entry name" value="DsbA/DsbL"/>
</dbReference>
<keyword evidence="6" id="KW-0676">Redox-active center</keyword>
<keyword evidence="11" id="KW-1185">Reference proteome</keyword>
<dbReference type="PIRSF" id="PIRSF001488">
    <property type="entry name" value="Tdi_protein"/>
    <property type="match status" value="1"/>
</dbReference>
<evidence type="ECO:0000256" key="2">
    <source>
        <dbReference type="ARBA" id="ARBA00005791"/>
    </source>
</evidence>
<feature type="domain" description="Thioredoxin" evidence="9">
    <location>
        <begin position="8"/>
        <end position="163"/>
    </location>
</feature>
<organism evidence="10 11">
    <name type="scientific">Rheinheimera aquimaris</name>
    <dbReference type="NCBI Taxonomy" id="412437"/>
    <lineage>
        <taxon>Bacteria</taxon>
        <taxon>Pseudomonadati</taxon>
        <taxon>Pseudomonadota</taxon>
        <taxon>Gammaproteobacteria</taxon>
        <taxon>Chromatiales</taxon>
        <taxon>Chromatiaceae</taxon>
        <taxon>Rheinheimera</taxon>
    </lineage>
</organism>
<dbReference type="Gene3D" id="3.40.30.10">
    <property type="entry name" value="Glutaredoxin"/>
    <property type="match status" value="1"/>
</dbReference>